<dbReference type="AlphaFoldDB" id="A0A6J5F715"/>
<evidence type="ECO:0000313" key="2">
    <source>
        <dbReference type="Proteomes" id="UP000494363"/>
    </source>
</evidence>
<sequence length="54" mass="6495">MYYRQDSCNSDFAGRTCTKTQYSVGDSERSFFYFVPMQSGLRIRRRFRYINSVC</sequence>
<protein>
    <submittedName>
        <fullName evidence="1">Uncharacterized protein</fullName>
    </submittedName>
</protein>
<dbReference type="Proteomes" id="UP000494363">
    <property type="component" value="Unassembled WGS sequence"/>
</dbReference>
<reference evidence="1 2" key="1">
    <citation type="submission" date="2020-04" db="EMBL/GenBank/DDBJ databases">
        <authorList>
            <person name="De Canck E."/>
        </authorList>
    </citation>
    <scope>NUCLEOTIDE SEQUENCE [LARGE SCALE GENOMIC DNA]</scope>
    <source>
        <strain evidence="1 2">LMG 29542</strain>
    </source>
</reference>
<keyword evidence="2" id="KW-1185">Reference proteome</keyword>
<dbReference type="EMBL" id="CADIKH010000150">
    <property type="protein sequence ID" value="CAB3774680.1"/>
    <property type="molecule type" value="Genomic_DNA"/>
</dbReference>
<gene>
    <name evidence="1" type="ORF">LMG29542_08058</name>
</gene>
<evidence type="ECO:0000313" key="1">
    <source>
        <dbReference type="EMBL" id="CAB3774680.1"/>
    </source>
</evidence>
<organism evidence="1 2">
    <name type="scientific">Paraburkholderia humisilvae</name>
    <dbReference type="NCBI Taxonomy" id="627669"/>
    <lineage>
        <taxon>Bacteria</taxon>
        <taxon>Pseudomonadati</taxon>
        <taxon>Pseudomonadota</taxon>
        <taxon>Betaproteobacteria</taxon>
        <taxon>Burkholderiales</taxon>
        <taxon>Burkholderiaceae</taxon>
        <taxon>Paraburkholderia</taxon>
    </lineage>
</organism>
<name>A0A6J5F715_9BURK</name>
<proteinExistence type="predicted"/>
<accession>A0A6J5F715</accession>